<sequence length="91" mass="10022">MTPLDYIASLPHGEAKAAALTVYNLMTPTGNEELVAIQPKHLKLMKFHLSQYLDLLCEQAEAGEKVKEINELGLLDYVIDTLLGAHCNDIA</sequence>
<gene>
    <name evidence="1" type="ORF">UFOVP1021_5</name>
    <name evidence="2" type="ORF">UFOVP1622_26</name>
</gene>
<proteinExistence type="predicted"/>
<reference evidence="2" key="1">
    <citation type="submission" date="2020-05" db="EMBL/GenBank/DDBJ databases">
        <authorList>
            <person name="Chiriac C."/>
            <person name="Salcher M."/>
            <person name="Ghai R."/>
            <person name="Kavagutti S V."/>
        </authorList>
    </citation>
    <scope>NUCLEOTIDE SEQUENCE</scope>
</reference>
<dbReference type="EMBL" id="LR796967">
    <property type="protein sequence ID" value="CAB4178440.1"/>
    <property type="molecule type" value="Genomic_DNA"/>
</dbReference>
<accession>A0A6J5SW16</accession>
<organism evidence="2">
    <name type="scientific">uncultured Caudovirales phage</name>
    <dbReference type="NCBI Taxonomy" id="2100421"/>
    <lineage>
        <taxon>Viruses</taxon>
        <taxon>Duplodnaviria</taxon>
        <taxon>Heunggongvirae</taxon>
        <taxon>Uroviricota</taxon>
        <taxon>Caudoviricetes</taxon>
        <taxon>Peduoviridae</taxon>
        <taxon>Maltschvirus</taxon>
        <taxon>Maltschvirus maltsch</taxon>
    </lineage>
</organism>
<evidence type="ECO:0000313" key="2">
    <source>
        <dbReference type="EMBL" id="CAB4219708.1"/>
    </source>
</evidence>
<dbReference type="EMBL" id="LR797485">
    <property type="protein sequence ID" value="CAB4219708.1"/>
    <property type="molecule type" value="Genomic_DNA"/>
</dbReference>
<protein>
    <submittedName>
        <fullName evidence="2">Uncharacterized protein</fullName>
    </submittedName>
</protein>
<evidence type="ECO:0000313" key="1">
    <source>
        <dbReference type="EMBL" id="CAB4178440.1"/>
    </source>
</evidence>
<name>A0A6J5SW16_9CAUD</name>